<dbReference type="EMBL" id="QVQT01000003">
    <property type="protein sequence ID" value="RFU16784.1"/>
    <property type="molecule type" value="Genomic_DNA"/>
</dbReference>
<dbReference type="RefSeq" id="WP_117298953.1">
    <property type="nucleotide sequence ID" value="NZ_QVQT02000003.1"/>
</dbReference>
<evidence type="ECO:0000313" key="4">
    <source>
        <dbReference type="Proteomes" id="UP000264702"/>
    </source>
</evidence>
<sequence>MQETRLRVNENGRVVIPAEYRRAMGIKKGDEVILSMDKHELHITTLRQRVAKAQERMARYIKPGRLLSEELIAERREAAKHE</sequence>
<evidence type="ECO:0000256" key="1">
    <source>
        <dbReference type="PROSITE-ProRule" id="PRU01076"/>
    </source>
</evidence>
<accession>A0A372IPH4</accession>
<dbReference type="OrthoDB" id="9811597at2"/>
<organism evidence="3 4">
    <name type="scientific">Paracidobacterium acidisoli</name>
    <dbReference type="NCBI Taxonomy" id="2303751"/>
    <lineage>
        <taxon>Bacteria</taxon>
        <taxon>Pseudomonadati</taxon>
        <taxon>Acidobacteriota</taxon>
        <taxon>Terriglobia</taxon>
        <taxon>Terriglobales</taxon>
        <taxon>Acidobacteriaceae</taxon>
        <taxon>Paracidobacterium</taxon>
    </lineage>
</organism>
<dbReference type="PROSITE" id="PS51740">
    <property type="entry name" value="SPOVT_ABRB"/>
    <property type="match status" value="1"/>
</dbReference>
<name>A0A372IPH4_9BACT</name>
<proteinExistence type="predicted"/>
<dbReference type="SUPFAM" id="SSF89447">
    <property type="entry name" value="AbrB/MazE/MraZ-like"/>
    <property type="match status" value="1"/>
</dbReference>
<dbReference type="SMART" id="SM00966">
    <property type="entry name" value="SpoVT_AbrB"/>
    <property type="match status" value="1"/>
</dbReference>
<reference evidence="3 4" key="1">
    <citation type="submission" date="2018-08" db="EMBL/GenBank/DDBJ databases">
        <title>Acidipila sp. 4G-K13, an acidobacterium isolated from forest soil.</title>
        <authorList>
            <person name="Gao Z.-H."/>
            <person name="Qiu L.-H."/>
        </authorList>
    </citation>
    <scope>NUCLEOTIDE SEQUENCE [LARGE SCALE GENOMIC DNA]</scope>
    <source>
        <strain evidence="3 4">4G-K13</strain>
    </source>
</reference>
<dbReference type="InterPro" id="IPR007159">
    <property type="entry name" value="SpoVT-AbrB_dom"/>
</dbReference>
<feature type="domain" description="SpoVT-AbrB" evidence="2">
    <location>
        <begin position="3"/>
        <end position="48"/>
    </location>
</feature>
<evidence type="ECO:0000313" key="3">
    <source>
        <dbReference type="EMBL" id="RFU16784.1"/>
    </source>
</evidence>
<comment type="caution">
    <text evidence="3">The sequence shown here is derived from an EMBL/GenBank/DDBJ whole genome shotgun (WGS) entry which is preliminary data.</text>
</comment>
<gene>
    <name evidence="3" type="ORF">D0Y96_08530</name>
</gene>
<dbReference type="InterPro" id="IPR037914">
    <property type="entry name" value="SpoVT-AbrB_sf"/>
</dbReference>
<dbReference type="Pfam" id="PF04014">
    <property type="entry name" value="MazE_antitoxin"/>
    <property type="match status" value="1"/>
</dbReference>
<dbReference type="AlphaFoldDB" id="A0A372IPH4"/>
<dbReference type="Proteomes" id="UP000264702">
    <property type="component" value="Unassembled WGS sequence"/>
</dbReference>
<dbReference type="GO" id="GO:0003677">
    <property type="term" value="F:DNA binding"/>
    <property type="evidence" value="ECO:0007669"/>
    <property type="project" value="UniProtKB-UniRule"/>
</dbReference>
<keyword evidence="1 3" id="KW-0238">DNA-binding</keyword>
<evidence type="ECO:0000259" key="2">
    <source>
        <dbReference type="PROSITE" id="PS51740"/>
    </source>
</evidence>
<dbReference type="Gene3D" id="2.10.260.10">
    <property type="match status" value="1"/>
</dbReference>
<protein>
    <submittedName>
        <fullName evidence="3">AbrB/MazE/SpoVT family DNA-binding domain-containing protein</fullName>
    </submittedName>
</protein>
<keyword evidence="4" id="KW-1185">Reference proteome</keyword>
<dbReference type="NCBIfam" id="TIGR01439">
    <property type="entry name" value="lp_hng_hel_AbrB"/>
    <property type="match status" value="1"/>
</dbReference>